<reference evidence="8 9" key="1">
    <citation type="submission" date="2018-07" db="EMBL/GenBank/DDBJ databases">
        <title>Microbacterium endoborsara sp. nov., a novel actinobacterium isolated from Borszczowia aralocaspica.</title>
        <authorList>
            <person name="An D."/>
        </authorList>
    </citation>
    <scope>NUCLEOTIDE SEQUENCE [LARGE SCALE GENOMIC DNA]</scope>
    <source>
        <strain evidence="8 9">C1.15228</strain>
    </source>
</reference>
<dbReference type="Gene3D" id="2.60.120.260">
    <property type="entry name" value="Galactose-binding domain-like"/>
    <property type="match status" value="2"/>
</dbReference>
<protein>
    <recommendedName>
        <fullName evidence="2">alpha-L-rhamnosidase</fullName>
        <ecNumber evidence="2">3.2.1.40</ecNumber>
    </recommendedName>
</protein>
<feature type="domain" description="Alpha-L-rhamnosidase C-terminal" evidence="7">
    <location>
        <begin position="799"/>
        <end position="877"/>
    </location>
</feature>
<dbReference type="InterPro" id="IPR008902">
    <property type="entry name" value="Rhamnosid_concanavalin"/>
</dbReference>
<sequence length="883" mass="94634">MSLSTHSRVVEVRAGGRGAPRFVSSPNPSLSWRVDTDAEGWTQAGAVVEARRGERIERHEVAGNASASVAWPFAPLSAYERAEIRVSVTGADGSEIPAGEWTAVEAGPLSPADWNAAFVAAADDATAGAPDPATVRDGSTNDEVRAALRAETADRGTSRFRRDVTIERPVSRALLSYTAHGVVEFTIDGEPVSDELLAPGWTSYRDLLNFSTVDVTDRLSAGDHALGAWVGPGWYAEYFGFDGDFFRTWRGARALSAQLRIEYADGGVETITTDESWSATIASAIRFASIYQGERFDARLSDAGLTLEGALPGAAPAVVAPADPARLRPAGAPPVRVTERREVAATVATASGGTILDFGQNLVGRLRIRVSGEAGTTIRIRHAEVIERDELGVRPLRFAEAADEYTLAGGGVEEWAPRFTFHGFRYAEITGVDPAAVEVVAEVIGSDLVRTGWFDTDIAEINRLHQNVVWSTRSNFVSIPSDCPQRDERLGWTGDIQVFADTAGYLFDTQAFLGSWMESVAADQARIGGVGPLYVPLIDQNLFPPTPMAAWSDVTTVVPMALYRQQGDLGLLAAQYPSMRSWVDVVRGECIDGLWESGMQLADWLDPTAPPERPFEAKTDPYLVATAYAYRSATLVAEAAAALGYADDEAVYSAFADEVRAAFQRAYVTPAGRMMSDSQTAYAVGIAFGLLPEELVAAAGERLAGIVERGQHRIGTGFVGTPIISDALTMSGHRDVAQAMLQTSELPSWLYPVSMGATTIWERWDSMLPDGSINPGEMTSFNHYALGAVADWLHRDVGGIAPLETGWQKFLVRPRAGLASRASAQLDTAFGGIRVEWAAADPGAGERSALDATVVVPPNTTAVIDLPGREPVEVGSGTHHFIS</sequence>
<dbReference type="EMBL" id="QORO01000001">
    <property type="protein sequence ID" value="RCK61911.1"/>
    <property type="molecule type" value="Genomic_DNA"/>
</dbReference>
<keyword evidence="3" id="KW-0378">Hydrolase</keyword>
<evidence type="ECO:0000313" key="8">
    <source>
        <dbReference type="EMBL" id="RCK61911.1"/>
    </source>
</evidence>
<dbReference type="Pfam" id="PF05592">
    <property type="entry name" value="Bac_rhamnosid"/>
    <property type="match status" value="1"/>
</dbReference>
<organism evidence="8 9">
    <name type="scientific">Microbacterium sorbitolivorans</name>
    <dbReference type="NCBI Taxonomy" id="1867410"/>
    <lineage>
        <taxon>Bacteria</taxon>
        <taxon>Bacillati</taxon>
        <taxon>Actinomycetota</taxon>
        <taxon>Actinomycetes</taxon>
        <taxon>Micrococcales</taxon>
        <taxon>Microbacteriaceae</taxon>
        <taxon>Microbacterium</taxon>
    </lineage>
</organism>
<dbReference type="Proteomes" id="UP000253508">
    <property type="component" value="Unassembled WGS sequence"/>
</dbReference>
<evidence type="ECO:0000256" key="2">
    <source>
        <dbReference type="ARBA" id="ARBA00012652"/>
    </source>
</evidence>
<dbReference type="Pfam" id="PF17389">
    <property type="entry name" value="Bac_rhamnosid6H"/>
    <property type="match status" value="1"/>
</dbReference>
<dbReference type="InterPro" id="IPR035396">
    <property type="entry name" value="Bac_rhamnosid6H"/>
</dbReference>
<dbReference type="Gene3D" id="2.60.420.10">
    <property type="entry name" value="Maltose phosphorylase, domain 3"/>
    <property type="match status" value="1"/>
</dbReference>
<keyword evidence="9" id="KW-1185">Reference proteome</keyword>
<dbReference type="PANTHER" id="PTHR33307:SF6">
    <property type="entry name" value="ALPHA-RHAMNOSIDASE (EUROFUNG)-RELATED"/>
    <property type="match status" value="1"/>
</dbReference>
<name>A0A367YA80_9MICO</name>
<evidence type="ECO:0000256" key="3">
    <source>
        <dbReference type="ARBA" id="ARBA00022801"/>
    </source>
</evidence>
<feature type="domain" description="Alpha-L-rhamnosidase concanavalin-like" evidence="4">
    <location>
        <begin position="349"/>
        <end position="441"/>
    </location>
</feature>
<dbReference type="InterPro" id="IPR013737">
    <property type="entry name" value="Bac_rhamnosid_N"/>
</dbReference>
<dbReference type="InterPro" id="IPR016007">
    <property type="entry name" value="Alpha_rhamnosid"/>
</dbReference>
<feature type="domain" description="Alpha-L-rhamnosidase six-hairpin glycosidase" evidence="6">
    <location>
        <begin position="450"/>
        <end position="797"/>
    </location>
</feature>
<comment type="caution">
    <text evidence="8">The sequence shown here is derived from an EMBL/GenBank/DDBJ whole genome shotgun (WGS) entry which is preliminary data.</text>
</comment>
<dbReference type="SUPFAM" id="SSF48208">
    <property type="entry name" value="Six-hairpin glycosidases"/>
    <property type="match status" value="1"/>
</dbReference>
<dbReference type="PIRSF" id="PIRSF010631">
    <property type="entry name" value="A-rhamnsds"/>
    <property type="match status" value="1"/>
</dbReference>
<feature type="domain" description="Bacterial alpha-L-rhamnosidase N-terminal" evidence="5">
    <location>
        <begin position="170"/>
        <end position="339"/>
    </location>
</feature>
<dbReference type="Pfam" id="PF17390">
    <property type="entry name" value="Bac_rhamnosid_C"/>
    <property type="match status" value="1"/>
</dbReference>
<dbReference type="GO" id="GO:0030596">
    <property type="term" value="F:alpha-L-rhamnosidase activity"/>
    <property type="evidence" value="ECO:0007669"/>
    <property type="project" value="UniProtKB-EC"/>
</dbReference>
<evidence type="ECO:0000259" key="4">
    <source>
        <dbReference type="Pfam" id="PF05592"/>
    </source>
</evidence>
<dbReference type="Gene3D" id="1.50.10.10">
    <property type="match status" value="1"/>
</dbReference>
<gene>
    <name evidence="8" type="ORF">DTO57_04675</name>
</gene>
<accession>A0A367YA80</accession>
<dbReference type="GO" id="GO:0005975">
    <property type="term" value="P:carbohydrate metabolic process"/>
    <property type="evidence" value="ECO:0007669"/>
    <property type="project" value="InterPro"/>
</dbReference>
<dbReference type="EC" id="3.2.1.40" evidence="2"/>
<dbReference type="InterPro" id="IPR035398">
    <property type="entry name" value="Bac_rhamnosid_C"/>
</dbReference>
<proteinExistence type="predicted"/>
<dbReference type="PANTHER" id="PTHR33307">
    <property type="entry name" value="ALPHA-RHAMNOSIDASE (EUROFUNG)"/>
    <property type="match status" value="1"/>
</dbReference>
<dbReference type="OrthoDB" id="9761045at2"/>
<dbReference type="Pfam" id="PF08531">
    <property type="entry name" value="Bac_rhamnosid_N"/>
    <property type="match status" value="1"/>
</dbReference>
<dbReference type="AlphaFoldDB" id="A0A367YA80"/>
<dbReference type="InterPro" id="IPR008928">
    <property type="entry name" value="6-hairpin_glycosidase_sf"/>
</dbReference>
<evidence type="ECO:0000313" key="9">
    <source>
        <dbReference type="Proteomes" id="UP000253508"/>
    </source>
</evidence>
<dbReference type="InterPro" id="IPR012341">
    <property type="entry name" value="6hp_glycosidase-like_sf"/>
</dbReference>
<dbReference type="Pfam" id="PF25788">
    <property type="entry name" value="Ig_Rha78A_N"/>
    <property type="match status" value="1"/>
</dbReference>
<evidence type="ECO:0000256" key="1">
    <source>
        <dbReference type="ARBA" id="ARBA00001445"/>
    </source>
</evidence>
<evidence type="ECO:0000259" key="6">
    <source>
        <dbReference type="Pfam" id="PF17389"/>
    </source>
</evidence>
<dbReference type="RefSeq" id="WP_114117012.1">
    <property type="nucleotide sequence ID" value="NZ_BMHU01000004.1"/>
</dbReference>
<comment type="catalytic activity">
    <reaction evidence="1">
        <text>Hydrolysis of terminal non-reducing alpha-L-rhamnose residues in alpha-L-rhamnosides.</text>
        <dbReference type="EC" id="3.2.1.40"/>
    </reaction>
</comment>
<evidence type="ECO:0000259" key="7">
    <source>
        <dbReference type="Pfam" id="PF17390"/>
    </source>
</evidence>
<evidence type="ECO:0000259" key="5">
    <source>
        <dbReference type="Pfam" id="PF08531"/>
    </source>
</evidence>